<evidence type="ECO:0000313" key="22">
    <source>
        <dbReference type="Proteomes" id="UP000829720"/>
    </source>
</evidence>
<feature type="domain" description="C2H2-type" evidence="20">
    <location>
        <begin position="352"/>
        <end position="379"/>
    </location>
</feature>
<dbReference type="GO" id="GO:0000978">
    <property type="term" value="F:RNA polymerase II cis-regulatory region sequence-specific DNA binding"/>
    <property type="evidence" value="ECO:0007669"/>
    <property type="project" value="TreeGrafter"/>
</dbReference>
<evidence type="ECO:0000256" key="16">
    <source>
        <dbReference type="ARBA" id="ARBA00023163"/>
    </source>
</evidence>
<reference evidence="21" key="1">
    <citation type="submission" date="2021-01" db="EMBL/GenBank/DDBJ databases">
        <authorList>
            <person name="Zahm M."/>
            <person name="Roques C."/>
            <person name="Cabau C."/>
            <person name="Klopp C."/>
            <person name="Donnadieu C."/>
            <person name="Jouanno E."/>
            <person name="Lampietro C."/>
            <person name="Louis A."/>
            <person name="Herpin A."/>
            <person name="Echchiki A."/>
            <person name="Berthelot C."/>
            <person name="Parey E."/>
            <person name="Roest-Crollius H."/>
            <person name="Braasch I."/>
            <person name="Postlethwait J."/>
            <person name="Bobe J."/>
            <person name="Montfort J."/>
            <person name="Bouchez O."/>
            <person name="Begum T."/>
            <person name="Mejri S."/>
            <person name="Adams A."/>
            <person name="Chen W.-J."/>
            <person name="Guiguen Y."/>
        </authorList>
    </citation>
    <scope>NUCLEOTIDE SEQUENCE</scope>
    <source>
        <tissue evidence="21">Blood</tissue>
    </source>
</reference>
<dbReference type="OrthoDB" id="8922241at2759"/>
<evidence type="ECO:0000256" key="4">
    <source>
        <dbReference type="ARBA" id="ARBA00004642"/>
    </source>
</evidence>
<evidence type="ECO:0000256" key="2">
    <source>
        <dbReference type="ARBA" id="ARBA00004496"/>
    </source>
</evidence>
<dbReference type="PRINTS" id="PR00049">
    <property type="entry name" value="WILMSTUMOUR"/>
</dbReference>
<keyword evidence="13" id="KW-0694">RNA-binding</keyword>
<evidence type="ECO:0000256" key="8">
    <source>
        <dbReference type="ARBA" id="ARBA00022723"/>
    </source>
</evidence>
<dbReference type="Pfam" id="PF02165">
    <property type="entry name" value="WT1"/>
    <property type="match status" value="1"/>
</dbReference>
<accession>A0A8T3E589</accession>
<keyword evidence="17" id="KW-0539">Nucleus</keyword>
<keyword evidence="22" id="KW-1185">Reference proteome</keyword>
<evidence type="ECO:0000256" key="15">
    <source>
        <dbReference type="ARBA" id="ARBA00023125"/>
    </source>
</evidence>
<evidence type="ECO:0000256" key="10">
    <source>
        <dbReference type="ARBA" id="ARBA00022771"/>
    </source>
</evidence>
<dbReference type="FunFam" id="3.30.160.60:FF:000063">
    <property type="entry name" value="Wilms tumor 1-KTS isoform"/>
    <property type="match status" value="1"/>
</dbReference>
<comment type="subcellular location">
    <subcellularLocation>
        <location evidence="2">Cytoplasm</location>
    </subcellularLocation>
    <subcellularLocation>
        <location evidence="1">Nucleus speckle</location>
    </subcellularLocation>
    <subcellularLocation>
        <location evidence="3">Nucleus</location>
        <location evidence="3">Nucleolus</location>
    </subcellularLocation>
    <subcellularLocation>
        <location evidence="4">Nucleus</location>
        <location evidence="4">Nucleoplasm</location>
    </subcellularLocation>
</comment>
<dbReference type="GO" id="GO:0003723">
    <property type="term" value="F:RNA binding"/>
    <property type="evidence" value="ECO:0007669"/>
    <property type="project" value="UniProtKB-KW"/>
</dbReference>
<dbReference type="PROSITE" id="PS50157">
    <property type="entry name" value="ZINC_FINGER_C2H2_2"/>
    <property type="match status" value="4"/>
</dbReference>
<dbReference type="PROSITE" id="PS00028">
    <property type="entry name" value="ZINC_FINGER_C2H2_1"/>
    <property type="match status" value="4"/>
</dbReference>
<evidence type="ECO:0000256" key="12">
    <source>
        <dbReference type="ARBA" id="ARBA00022843"/>
    </source>
</evidence>
<protein>
    <recommendedName>
        <fullName evidence="18">Wilms tumor protein homolog</fullName>
    </recommendedName>
</protein>
<organism evidence="21 22">
    <name type="scientific">Albula goreensis</name>
    <dbReference type="NCBI Taxonomy" id="1534307"/>
    <lineage>
        <taxon>Eukaryota</taxon>
        <taxon>Metazoa</taxon>
        <taxon>Chordata</taxon>
        <taxon>Craniata</taxon>
        <taxon>Vertebrata</taxon>
        <taxon>Euteleostomi</taxon>
        <taxon>Actinopterygii</taxon>
        <taxon>Neopterygii</taxon>
        <taxon>Teleostei</taxon>
        <taxon>Albuliformes</taxon>
        <taxon>Albulidae</taxon>
        <taxon>Albula</taxon>
    </lineage>
</organism>
<evidence type="ECO:0000256" key="18">
    <source>
        <dbReference type="ARBA" id="ARBA00069242"/>
    </source>
</evidence>
<dbReference type="SMART" id="SM00355">
    <property type="entry name" value="ZnF_C2H2"/>
    <property type="match status" value="4"/>
</dbReference>
<evidence type="ECO:0000259" key="20">
    <source>
        <dbReference type="PROSITE" id="PS50157"/>
    </source>
</evidence>
<keyword evidence="16" id="KW-0804">Transcription</keyword>
<dbReference type="InterPro" id="IPR036236">
    <property type="entry name" value="Znf_C2H2_sf"/>
</dbReference>
<dbReference type="Proteomes" id="UP000829720">
    <property type="component" value="Unassembled WGS sequence"/>
</dbReference>
<keyword evidence="11" id="KW-0862">Zinc</keyword>
<name>A0A8T3E589_9TELE</name>
<keyword evidence="15" id="KW-0238">DNA-binding</keyword>
<dbReference type="GO" id="GO:0000981">
    <property type="term" value="F:DNA-binding transcription factor activity, RNA polymerase II-specific"/>
    <property type="evidence" value="ECO:0007669"/>
    <property type="project" value="TreeGrafter"/>
</dbReference>
<evidence type="ECO:0000256" key="14">
    <source>
        <dbReference type="ARBA" id="ARBA00023015"/>
    </source>
</evidence>
<feature type="domain" description="C2H2-type" evidence="20">
    <location>
        <begin position="292"/>
        <end position="321"/>
    </location>
</feature>
<dbReference type="AlphaFoldDB" id="A0A8T3E589"/>
<evidence type="ECO:0000256" key="7">
    <source>
        <dbReference type="ARBA" id="ARBA00022499"/>
    </source>
</evidence>
<evidence type="ECO:0000256" key="5">
    <source>
        <dbReference type="ARBA" id="ARBA00005682"/>
    </source>
</evidence>
<dbReference type="SUPFAM" id="SSF57667">
    <property type="entry name" value="beta-beta-alpha zinc fingers"/>
    <property type="match status" value="2"/>
</dbReference>
<proteinExistence type="inferred from homology"/>
<evidence type="ECO:0000313" key="21">
    <source>
        <dbReference type="EMBL" id="KAI1904599.1"/>
    </source>
</evidence>
<dbReference type="PANTHER" id="PTHR23235">
    <property type="entry name" value="KRUEPPEL-LIKE TRANSCRIPTION FACTOR"/>
    <property type="match status" value="1"/>
</dbReference>
<dbReference type="FunFam" id="3.30.160.60:FF:000228">
    <property type="entry name" value="Wilms tumor 1-KTS isoform"/>
    <property type="match status" value="1"/>
</dbReference>
<dbReference type="FunFam" id="3.30.160.60:FF:000018">
    <property type="entry name" value="Krueppel-like factor 15"/>
    <property type="match status" value="1"/>
</dbReference>
<evidence type="ECO:0000256" key="13">
    <source>
        <dbReference type="ARBA" id="ARBA00022884"/>
    </source>
</evidence>
<evidence type="ECO:0000256" key="11">
    <source>
        <dbReference type="ARBA" id="ARBA00022833"/>
    </source>
</evidence>
<dbReference type="GO" id="GO:0016607">
    <property type="term" value="C:nuclear speck"/>
    <property type="evidence" value="ECO:0007669"/>
    <property type="project" value="UniProtKB-SubCell"/>
</dbReference>
<gene>
    <name evidence="21" type="ORF">AGOR_G00007280</name>
</gene>
<keyword evidence="9" id="KW-0677">Repeat</keyword>
<dbReference type="GO" id="GO:0001822">
    <property type="term" value="P:kidney development"/>
    <property type="evidence" value="ECO:0007669"/>
    <property type="project" value="UniProtKB-ARBA"/>
</dbReference>
<keyword evidence="6" id="KW-0963">Cytoplasm</keyword>
<keyword evidence="7" id="KW-1017">Isopeptide bond</keyword>
<comment type="caution">
    <text evidence="21">The sequence shown here is derived from an EMBL/GenBank/DDBJ whole genome shotgun (WGS) entry which is preliminary data.</text>
</comment>
<dbReference type="Pfam" id="PF00096">
    <property type="entry name" value="zf-C2H2"/>
    <property type="match status" value="3"/>
</dbReference>
<dbReference type="InterPro" id="IPR013087">
    <property type="entry name" value="Znf_C2H2_type"/>
</dbReference>
<dbReference type="GO" id="GO:0005730">
    <property type="term" value="C:nucleolus"/>
    <property type="evidence" value="ECO:0007669"/>
    <property type="project" value="UniProtKB-SubCell"/>
</dbReference>
<dbReference type="InterPro" id="IPR000976">
    <property type="entry name" value="Wilms_tumour_N"/>
</dbReference>
<keyword evidence="8" id="KW-0479">Metal-binding</keyword>
<evidence type="ECO:0000256" key="6">
    <source>
        <dbReference type="ARBA" id="ARBA00022490"/>
    </source>
</evidence>
<evidence type="ECO:0000256" key="1">
    <source>
        <dbReference type="ARBA" id="ARBA00004324"/>
    </source>
</evidence>
<keyword evidence="10 19" id="KW-0863">Zinc-finger</keyword>
<evidence type="ECO:0000256" key="9">
    <source>
        <dbReference type="ARBA" id="ARBA00022737"/>
    </source>
</evidence>
<dbReference type="PANTHER" id="PTHR23235:SF49">
    <property type="entry name" value="WILMS TUMOR PROTEIN"/>
    <property type="match status" value="1"/>
</dbReference>
<dbReference type="GO" id="GO:0045944">
    <property type="term" value="P:positive regulation of transcription by RNA polymerase II"/>
    <property type="evidence" value="ECO:0007669"/>
    <property type="project" value="UniProtKB-ARBA"/>
</dbReference>
<feature type="domain" description="C2H2-type" evidence="20">
    <location>
        <begin position="383"/>
        <end position="412"/>
    </location>
</feature>
<dbReference type="GO" id="GO:0005737">
    <property type="term" value="C:cytoplasm"/>
    <property type="evidence" value="ECO:0007669"/>
    <property type="project" value="UniProtKB-SubCell"/>
</dbReference>
<keyword evidence="14" id="KW-0805">Transcription regulation</keyword>
<feature type="domain" description="C2H2-type" evidence="20">
    <location>
        <begin position="322"/>
        <end position="351"/>
    </location>
</feature>
<dbReference type="GO" id="GO:0008270">
    <property type="term" value="F:zinc ion binding"/>
    <property type="evidence" value="ECO:0007669"/>
    <property type="project" value="UniProtKB-KW"/>
</dbReference>
<comment type="similarity">
    <text evidence="5">Belongs to the EGR C2H2-type zinc-finger protein family.</text>
</comment>
<dbReference type="EMBL" id="JAERUA010000001">
    <property type="protein sequence ID" value="KAI1904599.1"/>
    <property type="molecule type" value="Genomic_DNA"/>
</dbReference>
<evidence type="ECO:0000256" key="19">
    <source>
        <dbReference type="PROSITE-ProRule" id="PRU00042"/>
    </source>
</evidence>
<evidence type="ECO:0000256" key="17">
    <source>
        <dbReference type="ARBA" id="ARBA00023242"/>
    </source>
</evidence>
<evidence type="ECO:0000256" key="3">
    <source>
        <dbReference type="ARBA" id="ARBA00004604"/>
    </source>
</evidence>
<dbReference type="Gene3D" id="3.30.160.60">
    <property type="entry name" value="Classic Zinc Finger"/>
    <property type="match status" value="4"/>
</dbReference>
<sequence>MGSDVRDLNTLLPAVPTLPGGNGNCALPVSSAPQWAPVLDFHTGSPYSSLPSHSFIKQEPNWNTADPHEDPHCGLSAFTVHFSGQFTGTGACRYGAFGAPPPSQTTANQARMFSNGPYLPNCMESQPASRNQGYSSMAFDGTPNYGHTPTHHSTQFPNHSFKHEDTIPQQTNMGEQQYPVPPPVYGCHTPSDSCAGSQALLLRNPYNSDNIYQMASQLECVAWNPVNTLASSIKSHGTGYESDPNTPMVYSYSTQYRIHTHGVFQGIQDVRRVPGITPAIIRSSETNEKRPFMCAYPGCNKRYFKLSHLQMHSRKHTGEKPYQCDFTDCGRRFSRSDQLKRHQRRHTGVKPFQCETCQRKFSRSDHLKTHTRTHTGKTSEKPFNCRWPNCQKKFARSDELVRHHNMHQRNLTKLQLVH</sequence>
<keyword evidence="12" id="KW-0832">Ubl conjugation</keyword>